<evidence type="ECO:0000256" key="5">
    <source>
        <dbReference type="SAM" id="Phobius"/>
    </source>
</evidence>
<dbReference type="STRING" id="563176.SAMN04488090_3957"/>
<gene>
    <name evidence="7" type="ORF">SAMN04488090_3957</name>
</gene>
<dbReference type="PROSITE" id="PS51257">
    <property type="entry name" value="PROKAR_LIPOPROTEIN"/>
    <property type="match status" value="1"/>
</dbReference>
<organism evidence="7 8">
    <name type="scientific">Siphonobacter aquaeclarae</name>
    <dbReference type="NCBI Taxonomy" id="563176"/>
    <lineage>
        <taxon>Bacteria</taxon>
        <taxon>Pseudomonadati</taxon>
        <taxon>Bacteroidota</taxon>
        <taxon>Cytophagia</taxon>
        <taxon>Cytophagales</taxon>
        <taxon>Cytophagaceae</taxon>
        <taxon>Siphonobacter</taxon>
    </lineage>
</organism>
<proteinExistence type="predicted"/>
<evidence type="ECO:0000256" key="2">
    <source>
        <dbReference type="ARBA" id="ARBA00023136"/>
    </source>
</evidence>
<reference evidence="7 8" key="1">
    <citation type="submission" date="2016-10" db="EMBL/GenBank/DDBJ databases">
        <authorList>
            <person name="de Groot N.N."/>
        </authorList>
    </citation>
    <scope>NUCLEOTIDE SEQUENCE [LARGE SCALE GENOMIC DNA]</scope>
    <source>
        <strain evidence="7 8">DSM 21668</strain>
    </source>
</reference>
<keyword evidence="5" id="KW-1133">Transmembrane helix</keyword>
<keyword evidence="5" id="KW-0812">Transmembrane</keyword>
<evidence type="ECO:0000256" key="4">
    <source>
        <dbReference type="PROSITE-ProRule" id="PRU00473"/>
    </source>
</evidence>
<dbReference type="EMBL" id="FNGS01000008">
    <property type="protein sequence ID" value="SDM67005.1"/>
    <property type="molecule type" value="Genomic_DNA"/>
</dbReference>
<dbReference type="InterPro" id="IPR039567">
    <property type="entry name" value="Gly-zipper"/>
</dbReference>
<dbReference type="PANTHER" id="PTHR30329:SF21">
    <property type="entry name" value="LIPOPROTEIN YIAD-RELATED"/>
    <property type="match status" value="1"/>
</dbReference>
<dbReference type="PROSITE" id="PS01068">
    <property type="entry name" value="OMPA_1"/>
    <property type="match status" value="1"/>
</dbReference>
<evidence type="ECO:0000256" key="3">
    <source>
        <dbReference type="ARBA" id="ARBA00023237"/>
    </source>
</evidence>
<dbReference type="RefSeq" id="WP_093207071.1">
    <property type="nucleotide sequence ID" value="NZ_FNGS01000008.1"/>
</dbReference>
<accession>A0A1G9V562</accession>
<name>A0A1G9V562_9BACT</name>
<feature type="transmembrane region" description="Helical" evidence="5">
    <location>
        <begin position="44"/>
        <end position="61"/>
    </location>
</feature>
<evidence type="ECO:0000259" key="6">
    <source>
        <dbReference type="PROSITE" id="PS51123"/>
    </source>
</evidence>
<dbReference type="Pfam" id="PF00691">
    <property type="entry name" value="OmpA"/>
    <property type="match status" value="1"/>
</dbReference>
<dbReference type="Gene3D" id="3.30.1330.60">
    <property type="entry name" value="OmpA-like domain"/>
    <property type="match status" value="1"/>
</dbReference>
<comment type="subcellular location">
    <subcellularLocation>
        <location evidence="1">Cell outer membrane</location>
    </subcellularLocation>
</comment>
<dbReference type="InterPro" id="IPR036737">
    <property type="entry name" value="OmpA-like_sf"/>
</dbReference>
<evidence type="ECO:0000313" key="8">
    <source>
        <dbReference type="Proteomes" id="UP000198901"/>
    </source>
</evidence>
<keyword evidence="3" id="KW-0998">Cell outer membrane</keyword>
<dbReference type="InterPro" id="IPR050330">
    <property type="entry name" value="Bact_OuterMem_StrucFunc"/>
</dbReference>
<dbReference type="AlphaFoldDB" id="A0A1G9V562"/>
<dbReference type="PRINTS" id="PR01023">
    <property type="entry name" value="NAFLGMOTY"/>
</dbReference>
<dbReference type="OrthoDB" id="9782229at2"/>
<dbReference type="PANTHER" id="PTHR30329">
    <property type="entry name" value="STATOR ELEMENT OF FLAGELLAR MOTOR COMPLEX"/>
    <property type="match status" value="1"/>
</dbReference>
<feature type="domain" description="OmpA-like" evidence="6">
    <location>
        <begin position="107"/>
        <end position="225"/>
    </location>
</feature>
<evidence type="ECO:0000313" key="7">
    <source>
        <dbReference type="EMBL" id="SDM67005.1"/>
    </source>
</evidence>
<dbReference type="Pfam" id="PF13488">
    <property type="entry name" value="Gly-zipper_Omp"/>
    <property type="match status" value="1"/>
</dbReference>
<dbReference type="InterPro" id="IPR006690">
    <property type="entry name" value="OMPA-like_CS"/>
</dbReference>
<sequence>MKKTLLSGLWMVVLVSMLISSFTSCARSSQDRKKSRLNKTQKGALIGAGAGAVVGGVVGRFSKNTAIGAILGATVGGAAGAIIGRKMDKQAKQLEKDLGKTAKVERVGEGIRVSMDGQLLFAYNSDEISATTRENLEKLAETLQKNPDTDLLVEGHTDNTGSADYNQDLSERRAASVSSFLRSRGVRASRLTIKGYGLTQPVADNSTEAGRRQNRRVEIAISANENMKRAARNGELTSAR</sequence>
<feature type="transmembrane region" description="Helical" evidence="5">
    <location>
        <begin position="6"/>
        <end position="23"/>
    </location>
</feature>
<dbReference type="PRINTS" id="PR01021">
    <property type="entry name" value="OMPADOMAIN"/>
</dbReference>
<dbReference type="SUPFAM" id="SSF103088">
    <property type="entry name" value="OmpA-like"/>
    <property type="match status" value="1"/>
</dbReference>
<evidence type="ECO:0000256" key="1">
    <source>
        <dbReference type="ARBA" id="ARBA00004442"/>
    </source>
</evidence>
<keyword evidence="8" id="KW-1185">Reference proteome</keyword>
<dbReference type="PROSITE" id="PS51123">
    <property type="entry name" value="OMPA_2"/>
    <property type="match status" value="1"/>
</dbReference>
<keyword evidence="2 4" id="KW-0472">Membrane</keyword>
<dbReference type="GO" id="GO:0009279">
    <property type="term" value="C:cell outer membrane"/>
    <property type="evidence" value="ECO:0007669"/>
    <property type="project" value="UniProtKB-SubCell"/>
</dbReference>
<dbReference type="Proteomes" id="UP000198901">
    <property type="component" value="Unassembled WGS sequence"/>
</dbReference>
<dbReference type="InterPro" id="IPR006665">
    <property type="entry name" value="OmpA-like"/>
</dbReference>
<protein>
    <submittedName>
        <fullName evidence="7">Outer membrane protein OmpA</fullName>
    </submittedName>
</protein>
<dbReference type="CDD" id="cd07185">
    <property type="entry name" value="OmpA_C-like"/>
    <property type="match status" value="1"/>
</dbReference>
<feature type="transmembrane region" description="Helical" evidence="5">
    <location>
        <begin position="67"/>
        <end position="84"/>
    </location>
</feature>
<dbReference type="InterPro" id="IPR006664">
    <property type="entry name" value="OMP_bac"/>
</dbReference>